<dbReference type="InterPro" id="IPR017853">
    <property type="entry name" value="GH"/>
</dbReference>
<dbReference type="RefSeq" id="WP_344438405.1">
    <property type="nucleotide sequence ID" value="NZ_BAAALF010000004.1"/>
</dbReference>
<feature type="domain" description="Rv2525c-like glycoside hydrolase-like" evidence="3">
    <location>
        <begin position="76"/>
        <end position="283"/>
    </location>
</feature>
<organism evidence="4 5">
    <name type="scientific">Kitasatospora nipponensis</name>
    <dbReference type="NCBI Taxonomy" id="258049"/>
    <lineage>
        <taxon>Bacteria</taxon>
        <taxon>Bacillati</taxon>
        <taxon>Actinomycetota</taxon>
        <taxon>Actinomycetes</taxon>
        <taxon>Kitasatosporales</taxon>
        <taxon>Streptomycetaceae</taxon>
        <taxon>Kitasatospora</taxon>
    </lineage>
</organism>
<evidence type="ECO:0000259" key="3">
    <source>
        <dbReference type="Pfam" id="PF08924"/>
    </source>
</evidence>
<evidence type="ECO:0000313" key="5">
    <source>
        <dbReference type="Proteomes" id="UP001500037"/>
    </source>
</evidence>
<dbReference type="InterPro" id="IPR015020">
    <property type="entry name" value="Rv2525c-like_Glyco_Hydro-like"/>
</dbReference>
<gene>
    <name evidence="4" type="ORF">GCM10009665_04650</name>
</gene>
<keyword evidence="2" id="KW-0732">Signal</keyword>
<dbReference type="EMBL" id="BAAALF010000004">
    <property type="protein sequence ID" value="GAA1217832.1"/>
    <property type="molecule type" value="Genomic_DNA"/>
</dbReference>
<keyword evidence="5" id="KW-1185">Reference proteome</keyword>
<dbReference type="Pfam" id="PF08924">
    <property type="entry name" value="Rv2525c_GlyHyd-like"/>
    <property type="match status" value="1"/>
</dbReference>
<comment type="caution">
    <text evidence="4">The sequence shown here is derived from an EMBL/GenBank/DDBJ whole genome shotgun (WGS) entry which is preliminary data.</text>
</comment>
<feature type="region of interest" description="Disordered" evidence="1">
    <location>
        <begin position="27"/>
        <end position="50"/>
    </location>
</feature>
<feature type="compositionally biased region" description="Low complexity" evidence="1">
    <location>
        <begin position="27"/>
        <end position="37"/>
    </location>
</feature>
<feature type="chain" id="PRO_5045822515" description="Rv2525c-like glycoside hydrolase-like domain-containing protein" evidence="2">
    <location>
        <begin position="27"/>
        <end position="290"/>
    </location>
</feature>
<evidence type="ECO:0000256" key="1">
    <source>
        <dbReference type="SAM" id="MobiDB-lite"/>
    </source>
</evidence>
<name>A0ABN1VPR8_9ACTN</name>
<evidence type="ECO:0000313" key="4">
    <source>
        <dbReference type="EMBL" id="GAA1217832.1"/>
    </source>
</evidence>
<accession>A0ABN1VPR8</accession>
<reference evidence="4 5" key="1">
    <citation type="journal article" date="2019" name="Int. J. Syst. Evol. Microbiol.">
        <title>The Global Catalogue of Microorganisms (GCM) 10K type strain sequencing project: providing services to taxonomists for standard genome sequencing and annotation.</title>
        <authorList>
            <consortium name="The Broad Institute Genomics Platform"/>
            <consortium name="The Broad Institute Genome Sequencing Center for Infectious Disease"/>
            <person name="Wu L."/>
            <person name="Ma J."/>
        </authorList>
    </citation>
    <scope>NUCLEOTIDE SEQUENCE [LARGE SCALE GENOMIC DNA]</scope>
    <source>
        <strain evidence="4 5">JCM 13004</strain>
    </source>
</reference>
<feature type="compositionally biased region" description="Basic and acidic residues" evidence="1">
    <location>
        <begin position="138"/>
        <end position="148"/>
    </location>
</feature>
<feature type="signal peptide" evidence="2">
    <location>
        <begin position="1"/>
        <end position="26"/>
    </location>
</feature>
<feature type="region of interest" description="Disordered" evidence="1">
    <location>
        <begin position="124"/>
        <end position="148"/>
    </location>
</feature>
<dbReference type="Proteomes" id="UP001500037">
    <property type="component" value="Unassembled WGS sequence"/>
</dbReference>
<proteinExistence type="predicted"/>
<protein>
    <recommendedName>
        <fullName evidence="3">Rv2525c-like glycoside hydrolase-like domain-containing protein</fullName>
    </recommendedName>
</protein>
<evidence type="ECO:0000256" key="2">
    <source>
        <dbReference type="SAM" id="SignalP"/>
    </source>
</evidence>
<dbReference type="SUPFAM" id="SSF51445">
    <property type="entry name" value="(Trans)glycosidases"/>
    <property type="match status" value="1"/>
</dbReference>
<dbReference type="Gene3D" id="3.20.20.80">
    <property type="entry name" value="Glycosidases"/>
    <property type="match status" value="1"/>
</dbReference>
<sequence length="290" mass="30318">MRHFLRQAALTAATLVLLLPAGAAEAAPGTAGPADGAGRAGGPAGAAKPDRRASEVTHGLGFEACTAPPLDTMRTWWDDSPYSAVGIYSSGSQRACGQPRLTADWVHQALAMGWRLIPTHVGRQAPCNGDAPQSGRLDPAHATEQGRAEADEAVAGLTALGLGPGNPVYLDIESYPGGNDPTCVRAVVDAVLGWTDELHQAGYLAGFYSSVDSGVHDLIAAVRAGRSPAPDVLWYARWDHAADTAGSGTVPDDLWADQQRIHQYDGDVRETWGGVTLNIDRDRLDAPSAG</sequence>